<dbReference type="InterPro" id="IPR006186">
    <property type="entry name" value="Ser/Thr-sp_prot-phosphatase"/>
</dbReference>
<accession>A0A3N2R165</accession>
<comment type="caution">
    <text evidence="2">The sequence shown here is derived from an EMBL/GenBank/DDBJ whole genome shotgun (WGS) entry which is preliminary data.</text>
</comment>
<protein>
    <submittedName>
        <fullName evidence="2">Serine/threonine protein phosphatase</fullName>
    </submittedName>
</protein>
<dbReference type="SUPFAM" id="SSF56300">
    <property type="entry name" value="Metallo-dependent phosphatases"/>
    <property type="match status" value="1"/>
</dbReference>
<proteinExistence type="predicted"/>
<feature type="domain" description="Calcineurin-like phosphoesterase" evidence="1">
    <location>
        <begin position="3"/>
        <end position="89"/>
    </location>
</feature>
<dbReference type="Pfam" id="PF00149">
    <property type="entry name" value="Metallophos"/>
    <property type="match status" value="1"/>
</dbReference>
<evidence type="ECO:0000313" key="2">
    <source>
        <dbReference type="EMBL" id="ROU01212.1"/>
    </source>
</evidence>
<sequence>MLYVLGDIHGQTAALDRALGLIEADGGADAPLIFLGDYVDRGPDSRGVLDRLIAGRDAQRPWRFLLGNHDRMFLRFVTEARNHDPRVLSGKGWLHPALGGNATLASYLPRDAFDHPEGGGIDTLARSGLDPLPDPHRDALVAAACEAVPQRHLDFVAGLATMIEDGPNLFVHAGIRPGVPLPEQAEDDLIWIRDGFLDHDGDYGRLVIHGHTALERPTHFGNRIDLDGGAGYGRPLVPALFDGNGWFTLHDDGRRPLTPP</sequence>
<evidence type="ECO:0000313" key="3">
    <source>
        <dbReference type="Proteomes" id="UP000268016"/>
    </source>
</evidence>
<reference evidence="2 3" key="1">
    <citation type="submission" date="2018-10" db="EMBL/GenBank/DDBJ databases">
        <title>Histidinibacterium lentulum gen. nov., sp. nov., a marine bacterium from the culture broth of Picochlorum sp. 122.</title>
        <authorList>
            <person name="Wang G."/>
        </authorList>
    </citation>
    <scope>NUCLEOTIDE SEQUENCE [LARGE SCALE GENOMIC DNA]</scope>
    <source>
        <strain evidence="2 3">B17</strain>
    </source>
</reference>
<dbReference type="InterPro" id="IPR029052">
    <property type="entry name" value="Metallo-depent_PP-like"/>
</dbReference>
<keyword evidence="3" id="KW-1185">Reference proteome</keyword>
<dbReference type="RefSeq" id="WP_123642543.1">
    <property type="nucleotide sequence ID" value="NZ_ML119085.1"/>
</dbReference>
<dbReference type="OrthoDB" id="9807890at2"/>
<dbReference type="Gene3D" id="3.60.21.10">
    <property type="match status" value="1"/>
</dbReference>
<dbReference type="InterPro" id="IPR050126">
    <property type="entry name" value="Ap4A_hydrolase"/>
</dbReference>
<dbReference type="GO" id="GO:0008803">
    <property type="term" value="F:bis(5'-nucleosyl)-tetraphosphatase (symmetrical) activity"/>
    <property type="evidence" value="ECO:0007669"/>
    <property type="project" value="TreeGrafter"/>
</dbReference>
<dbReference type="EMBL" id="RDRB01000005">
    <property type="protein sequence ID" value="ROU01212.1"/>
    <property type="molecule type" value="Genomic_DNA"/>
</dbReference>
<dbReference type="GO" id="GO:0005737">
    <property type="term" value="C:cytoplasm"/>
    <property type="evidence" value="ECO:0007669"/>
    <property type="project" value="TreeGrafter"/>
</dbReference>
<dbReference type="GO" id="GO:0110154">
    <property type="term" value="P:RNA decapping"/>
    <property type="evidence" value="ECO:0007669"/>
    <property type="project" value="TreeGrafter"/>
</dbReference>
<dbReference type="PRINTS" id="PR00114">
    <property type="entry name" value="STPHPHTASE"/>
</dbReference>
<dbReference type="AlphaFoldDB" id="A0A3N2R165"/>
<dbReference type="PANTHER" id="PTHR42850:SF4">
    <property type="entry name" value="ZINC-DEPENDENT ENDOPOLYPHOSPHATASE"/>
    <property type="match status" value="1"/>
</dbReference>
<dbReference type="InterPro" id="IPR004843">
    <property type="entry name" value="Calcineurin-like_PHP"/>
</dbReference>
<gene>
    <name evidence="2" type="ORF">EAT49_11895</name>
</gene>
<dbReference type="PANTHER" id="PTHR42850">
    <property type="entry name" value="METALLOPHOSPHOESTERASE"/>
    <property type="match status" value="1"/>
</dbReference>
<dbReference type="GO" id="GO:0016791">
    <property type="term" value="F:phosphatase activity"/>
    <property type="evidence" value="ECO:0007669"/>
    <property type="project" value="TreeGrafter"/>
</dbReference>
<organism evidence="2 3">
    <name type="scientific">Histidinibacterium lentulum</name>
    <dbReference type="NCBI Taxonomy" id="2480588"/>
    <lineage>
        <taxon>Bacteria</taxon>
        <taxon>Pseudomonadati</taxon>
        <taxon>Pseudomonadota</taxon>
        <taxon>Alphaproteobacteria</taxon>
        <taxon>Rhodobacterales</taxon>
        <taxon>Paracoccaceae</taxon>
        <taxon>Histidinibacterium</taxon>
    </lineage>
</organism>
<name>A0A3N2R165_9RHOB</name>
<dbReference type="Proteomes" id="UP000268016">
    <property type="component" value="Unassembled WGS sequence"/>
</dbReference>
<evidence type="ECO:0000259" key="1">
    <source>
        <dbReference type="Pfam" id="PF00149"/>
    </source>
</evidence>